<keyword evidence="2" id="KW-1185">Reference proteome</keyword>
<feature type="non-terminal residue" evidence="1">
    <location>
        <position position="1"/>
    </location>
</feature>
<evidence type="ECO:0000313" key="1">
    <source>
        <dbReference type="EMBL" id="GFH09081.1"/>
    </source>
</evidence>
<reference evidence="1 2" key="1">
    <citation type="submission" date="2020-02" db="EMBL/GenBank/DDBJ databases">
        <title>Draft genome sequence of Haematococcus lacustris strain NIES-144.</title>
        <authorList>
            <person name="Morimoto D."/>
            <person name="Nakagawa S."/>
            <person name="Yoshida T."/>
            <person name="Sawayama S."/>
        </authorList>
    </citation>
    <scope>NUCLEOTIDE SEQUENCE [LARGE SCALE GENOMIC DNA]</scope>
    <source>
        <strain evidence="1 2">NIES-144</strain>
    </source>
</reference>
<accession>A0A699YHX1</accession>
<organism evidence="1 2">
    <name type="scientific">Haematococcus lacustris</name>
    <name type="common">Green alga</name>
    <name type="synonym">Haematococcus pluvialis</name>
    <dbReference type="NCBI Taxonomy" id="44745"/>
    <lineage>
        <taxon>Eukaryota</taxon>
        <taxon>Viridiplantae</taxon>
        <taxon>Chlorophyta</taxon>
        <taxon>core chlorophytes</taxon>
        <taxon>Chlorophyceae</taxon>
        <taxon>CS clade</taxon>
        <taxon>Chlamydomonadales</taxon>
        <taxon>Haematococcaceae</taxon>
        <taxon>Haematococcus</taxon>
    </lineage>
</organism>
<sequence length="86" mass="8831">TLGFAPAGLVTLSRSASCNLLLNSTGSKTFTLTSFNFDPSYHSVSICNAIDCPAPTSLFAEQPQATVTTPALQLSVANIAPGNISV</sequence>
<dbReference type="EMBL" id="BLLF01000207">
    <property type="protein sequence ID" value="GFH09081.1"/>
    <property type="molecule type" value="Genomic_DNA"/>
</dbReference>
<comment type="caution">
    <text evidence="1">The sequence shown here is derived from an EMBL/GenBank/DDBJ whole genome shotgun (WGS) entry which is preliminary data.</text>
</comment>
<protein>
    <submittedName>
        <fullName evidence="1">Uncharacterized protein</fullName>
    </submittedName>
</protein>
<evidence type="ECO:0000313" key="2">
    <source>
        <dbReference type="Proteomes" id="UP000485058"/>
    </source>
</evidence>
<proteinExistence type="predicted"/>
<dbReference type="AlphaFoldDB" id="A0A699YHX1"/>
<feature type="non-terminal residue" evidence="1">
    <location>
        <position position="86"/>
    </location>
</feature>
<name>A0A699YHX1_HAELA</name>
<gene>
    <name evidence="1" type="ORF">HaLaN_04160</name>
</gene>
<dbReference type="Proteomes" id="UP000485058">
    <property type="component" value="Unassembled WGS sequence"/>
</dbReference>